<dbReference type="Pfam" id="PF09945">
    <property type="entry name" value="DUF2177"/>
    <property type="match status" value="1"/>
</dbReference>
<evidence type="ECO:0000313" key="1">
    <source>
        <dbReference type="EMBL" id="APX88935.1"/>
    </source>
</evidence>
<dbReference type="InterPro" id="IPR018687">
    <property type="entry name" value="DUF2177_membr"/>
</dbReference>
<dbReference type="RefSeq" id="WP_076978958.1">
    <property type="nucleotide sequence ID" value="NZ_CP019124.1"/>
</dbReference>
<evidence type="ECO:0000313" key="2">
    <source>
        <dbReference type="Proteomes" id="UP000187266"/>
    </source>
</evidence>
<dbReference type="EMBL" id="CP019124">
    <property type="protein sequence ID" value="APX88935.1"/>
    <property type="molecule type" value="Genomic_DNA"/>
</dbReference>
<proteinExistence type="predicted"/>
<dbReference type="AlphaFoldDB" id="A0A1U7DG66"/>
<name>A0A1U7DG66_9RHOB</name>
<sequence length="133" mass="14310">MQIVILYLTTATVFLVADAIMLKTVMKPLFVKHLGDAVLDSPRMGAAVVFYMFYVAGLLWLVSWPALRDGVPAQSLVNGALLGAIAYGTYEFTSYAVMRDWSLQQVVIDGLWGTALTGGAAFAGVLVTRAMTS</sequence>
<gene>
    <name evidence="1" type="ORF">BV394_03655</name>
</gene>
<reference evidence="1 2" key="1">
    <citation type="submission" date="2017-01" db="EMBL/GenBank/DDBJ databases">
        <title>Genomic analysis of Xuhuaishuia manganoxidans DY6-4.</title>
        <authorList>
            <person name="Wang X."/>
        </authorList>
    </citation>
    <scope>NUCLEOTIDE SEQUENCE [LARGE SCALE GENOMIC DNA]</scope>
    <source>
        <strain evidence="1 2">DY6-4</strain>
    </source>
</reference>
<dbReference type="STRING" id="1267768.BV394_03655"/>
<dbReference type="OrthoDB" id="166547at2"/>
<dbReference type="Proteomes" id="UP000187266">
    <property type="component" value="Chromosome"/>
</dbReference>
<organism evidence="1 2">
    <name type="scientific">Brevirhabdus pacifica</name>
    <dbReference type="NCBI Taxonomy" id="1267768"/>
    <lineage>
        <taxon>Bacteria</taxon>
        <taxon>Pseudomonadati</taxon>
        <taxon>Pseudomonadota</taxon>
        <taxon>Alphaproteobacteria</taxon>
        <taxon>Rhodobacterales</taxon>
        <taxon>Paracoccaceae</taxon>
        <taxon>Brevirhabdus</taxon>
    </lineage>
</organism>
<protein>
    <submittedName>
        <fullName evidence="1">Uncharacterized protein</fullName>
    </submittedName>
</protein>
<accession>A0A2M9DFZ0</accession>
<keyword evidence="2" id="KW-1185">Reference proteome</keyword>
<accession>A0A1U7DG66</accession>